<evidence type="ECO:0000313" key="2">
    <source>
        <dbReference type="Proteomes" id="UP000320693"/>
    </source>
</evidence>
<protein>
    <submittedName>
        <fullName evidence="1">Uncharacterized protein</fullName>
    </submittedName>
</protein>
<comment type="caution">
    <text evidence="1">The sequence shown here is derived from an EMBL/GenBank/DDBJ whole genome shotgun (WGS) entry which is preliminary data.</text>
</comment>
<dbReference type="Proteomes" id="UP000320693">
    <property type="component" value="Unassembled WGS sequence"/>
</dbReference>
<reference evidence="1 2" key="1">
    <citation type="submission" date="2019-06" db="EMBL/GenBank/DDBJ databases">
        <title>Whole genome shotgun sequence of Pseudonocardia saturnea NBRC 14499.</title>
        <authorList>
            <person name="Hosoyama A."/>
            <person name="Uohara A."/>
            <person name="Ohji S."/>
            <person name="Ichikawa N."/>
        </authorList>
    </citation>
    <scope>NUCLEOTIDE SEQUENCE [LARGE SCALE GENOMIC DNA]</scope>
    <source>
        <strain evidence="1 2">NBRC 14499</strain>
    </source>
</reference>
<sequence>MWTQIMLLATLVVGSAATFREVLRGRPRRLRTRRGYDTRSPSL</sequence>
<dbReference type="EMBL" id="BJNH01000045">
    <property type="protein sequence ID" value="GEC26942.1"/>
    <property type="molecule type" value="Genomic_DNA"/>
</dbReference>
<name>A0ABQ0S1Z9_9PSEU</name>
<gene>
    <name evidence="1" type="ORF">PSA01_39710</name>
</gene>
<dbReference type="RefSeq" id="WP_269462800.1">
    <property type="nucleotide sequence ID" value="NZ_BJNH01000045.1"/>
</dbReference>
<organism evidence="1 2">
    <name type="scientific">Pseudonocardia saturnea</name>
    <dbReference type="NCBI Taxonomy" id="33909"/>
    <lineage>
        <taxon>Bacteria</taxon>
        <taxon>Bacillati</taxon>
        <taxon>Actinomycetota</taxon>
        <taxon>Actinomycetes</taxon>
        <taxon>Pseudonocardiales</taxon>
        <taxon>Pseudonocardiaceae</taxon>
        <taxon>Pseudonocardia</taxon>
    </lineage>
</organism>
<evidence type="ECO:0000313" key="1">
    <source>
        <dbReference type="EMBL" id="GEC26942.1"/>
    </source>
</evidence>
<accession>A0ABQ0S1Z9</accession>
<keyword evidence="2" id="KW-1185">Reference proteome</keyword>
<proteinExistence type="predicted"/>